<reference evidence="1" key="2">
    <citation type="journal article" date="2015" name="Data Brief">
        <title>Shoot transcriptome of the giant reed, Arundo donax.</title>
        <authorList>
            <person name="Barrero R.A."/>
            <person name="Guerrero F.D."/>
            <person name="Moolhuijzen P."/>
            <person name="Goolsby J.A."/>
            <person name="Tidwell J."/>
            <person name="Bellgard S.E."/>
            <person name="Bellgard M.I."/>
        </authorList>
    </citation>
    <scope>NUCLEOTIDE SEQUENCE</scope>
    <source>
        <tissue evidence="1">Shoot tissue taken approximately 20 cm above the soil surface</tissue>
    </source>
</reference>
<organism evidence="1">
    <name type="scientific">Arundo donax</name>
    <name type="common">Giant reed</name>
    <name type="synonym">Donax arundinaceus</name>
    <dbReference type="NCBI Taxonomy" id="35708"/>
    <lineage>
        <taxon>Eukaryota</taxon>
        <taxon>Viridiplantae</taxon>
        <taxon>Streptophyta</taxon>
        <taxon>Embryophyta</taxon>
        <taxon>Tracheophyta</taxon>
        <taxon>Spermatophyta</taxon>
        <taxon>Magnoliopsida</taxon>
        <taxon>Liliopsida</taxon>
        <taxon>Poales</taxon>
        <taxon>Poaceae</taxon>
        <taxon>PACMAD clade</taxon>
        <taxon>Arundinoideae</taxon>
        <taxon>Arundineae</taxon>
        <taxon>Arundo</taxon>
    </lineage>
</organism>
<accession>A0A0A8YZ60</accession>
<name>A0A0A8YZ60_ARUDO</name>
<evidence type="ECO:0000313" key="1">
    <source>
        <dbReference type="EMBL" id="JAD29770.1"/>
    </source>
</evidence>
<reference evidence="1" key="1">
    <citation type="submission" date="2014-09" db="EMBL/GenBank/DDBJ databases">
        <authorList>
            <person name="Magalhaes I.L.F."/>
            <person name="Oliveira U."/>
            <person name="Santos F.R."/>
            <person name="Vidigal T.H.D.A."/>
            <person name="Brescovit A.D."/>
            <person name="Santos A.J."/>
        </authorList>
    </citation>
    <scope>NUCLEOTIDE SEQUENCE</scope>
    <source>
        <tissue evidence="1">Shoot tissue taken approximately 20 cm above the soil surface</tissue>
    </source>
</reference>
<dbReference type="EMBL" id="GBRH01268125">
    <property type="protein sequence ID" value="JAD29770.1"/>
    <property type="molecule type" value="Transcribed_RNA"/>
</dbReference>
<protein>
    <submittedName>
        <fullName evidence="1">Uncharacterized protein</fullName>
    </submittedName>
</protein>
<sequence>MPLAMSKHIPIPKHGSIMPTCTAVLDVDGHHCISGKAHPHDRLENGESTQHLRSNLSCRVAATVVLHL</sequence>
<dbReference type="AlphaFoldDB" id="A0A0A8YZ60"/>
<proteinExistence type="predicted"/>